<evidence type="ECO:0000256" key="1">
    <source>
        <dbReference type="SAM" id="MobiDB-lite"/>
    </source>
</evidence>
<evidence type="ECO:0000313" key="3">
    <source>
        <dbReference type="Proteomes" id="UP001386955"/>
    </source>
</evidence>
<gene>
    <name evidence="2" type="ORF">VNO78_11023</name>
</gene>
<keyword evidence="3" id="KW-1185">Reference proteome</keyword>
<organism evidence="2 3">
    <name type="scientific">Psophocarpus tetragonolobus</name>
    <name type="common">Winged bean</name>
    <name type="synonym">Dolichos tetragonolobus</name>
    <dbReference type="NCBI Taxonomy" id="3891"/>
    <lineage>
        <taxon>Eukaryota</taxon>
        <taxon>Viridiplantae</taxon>
        <taxon>Streptophyta</taxon>
        <taxon>Embryophyta</taxon>
        <taxon>Tracheophyta</taxon>
        <taxon>Spermatophyta</taxon>
        <taxon>Magnoliopsida</taxon>
        <taxon>eudicotyledons</taxon>
        <taxon>Gunneridae</taxon>
        <taxon>Pentapetalae</taxon>
        <taxon>rosids</taxon>
        <taxon>fabids</taxon>
        <taxon>Fabales</taxon>
        <taxon>Fabaceae</taxon>
        <taxon>Papilionoideae</taxon>
        <taxon>50 kb inversion clade</taxon>
        <taxon>NPAAA clade</taxon>
        <taxon>indigoferoid/millettioid clade</taxon>
        <taxon>Phaseoleae</taxon>
        <taxon>Psophocarpus</taxon>
    </lineage>
</organism>
<comment type="caution">
    <text evidence="2">The sequence shown here is derived from an EMBL/GenBank/DDBJ whole genome shotgun (WGS) entry which is preliminary data.</text>
</comment>
<dbReference type="AlphaFoldDB" id="A0AAN9SKR4"/>
<evidence type="ECO:0000313" key="2">
    <source>
        <dbReference type="EMBL" id="KAK7399830.1"/>
    </source>
</evidence>
<dbReference type="EMBL" id="JAYMYS010000003">
    <property type="protein sequence ID" value="KAK7399830.1"/>
    <property type="molecule type" value="Genomic_DNA"/>
</dbReference>
<feature type="region of interest" description="Disordered" evidence="1">
    <location>
        <begin position="100"/>
        <end position="120"/>
    </location>
</feature>
<sequence length="120" mass="13376">MLTIPCHKPKNTSSFPSKYDIPIMFGYALLTLEALMVNPSIKRDDNEWVNKIYQLLDKMDNCIPIPHSQTNISFFLKLVQRPLIAAPPPLAVVEIPTVKEEDGSEEGLRNGGAEGQRAQA</sequence>
<protein>
    <submittedName>
        <fullName evidence="2">Uncharacterized protein</fullName>
    </submittedName>
</protein>
<dbReference type="Proteomes" id="UP001386955">
    <property type="component" value="Unassembled WGS sequence"/>
</dbReference>
<proteinExistence type="predicted"/>
<name>A0AAN9SKR4_PSOTE</name>
<reference evidence="2 3" key="1">
    <citation type="submission" date="2024-01" db="EMBL/GenBank/DDBJ databases">
        <title>The genomes of 5 underutilized Papilionoideae crops provide insights into root nodulation and disease resistanc.</title>
        <authorList>
            <person name="Jiang F."/>
        </authorList>
    </citation>
    <scope>NUCLEOTIDE SEQUENCE [LARGE SCALE GENOMIC DNA]</scope>
    <source>
        <strain evidence="2">DUOXIRENSHENG_FW03</strain>
        <tissue evidence="2">Leaves</tissue>
    </source>
</reference>
<accession>A0AAN9SKR4</accession>